<organism evidence="2 3">
    <name type="scientific">Alternaria tenuissima</name>
    <dbReference type="NCBI Taxonomy" id="119927"/>
    <lineage>
        <taxon>Eukaryota</taxon>
        <taxon>Fungi</taxon>
        <taxon>Dikarya</taxon>
        <taxon>Ascomycota</taxon>
        <taxon>Pezizomycotina</taxon>
        <taxon>Dothideomycetes</taxon>
        <taxon>Pleosporomycetidae</taxon>
        <taxon>Pleosporales</taxon>
        <taxon>Pleosporineae</taxon>
        <taxon>Pleosporaceae</taxon>
        <taxon>Alternaria</taxon>
        <taxon>Alternaria sect. Alternaria</taxon>
        <taxon>Alternaria alternata complex</taxon>
    </lineage>
</organism>
<evidence type="ECO:0000313" key="3">
    <source>
        <dbReference type="Proteomes" id="UP000292402"/>
    </source>
</evidence>
<evidence type="ECO:0000313" key="2">
    <source>
        <dbReference type="EMBL" id="RYN62125.1"/>
    </source>
</evidence>
<dbReference type="AlphaFoldDB" id="A0A4V1WPQ3"/>
<evidence type="ECO:0000256" key="1">
    <source>
        <dbReference type="SAM" id="MobiDB-lite"/>
    </source>
</evidence>
<name>A0A4V1WPQ3_9PLEO</name>
<feature type="region of interest" description="Disordered" evidence="1">
    <location>
        <begin position="187"/>
        <end position="268"/>
    </location>
</feature>
<accession>A0A4V1WPQ3</accession>
<proteinExistence type="predicted"/>
<comment type="caution">
    <text evidence="2">The sequence shown here is derived from an EMBL/GenBank/DDBJ whole genome shotgun (WGS) entry which is preliminary data.</text>
</comment>
<gene>
    <name evidence="2" type="ORF">AA0114_g563</name>
</gene>
<dbReference type="EMBL" id="PDXA01000001">
    <property type="protein sequence ID" value="RYN62125.1"/>
    <property type="molecule type" value="Genomic_DNA"/>
</dbReference>
<protein>
    <submittedName>
        <fullName evidence="2">Uncharacterized protein</fullName>
    </submittedName>
</protein>
<dbReference type="Proteomes" id="UP000292402">
    <property type="component" value="Unassembled WGS sequence"/>
</dbReference>
<sequence>MISTLPRACGHSRAENATQIDKREVLAGHMDLMRNILAVPELPDQRTQISAVKQSAATVRDSATPLRGWVCHLCAHFNPPGTLASLNGPCQTCNTPACDAECADAIITARDDQDCSGFTCWYCKYFWVWSDYDDDGKPIQDEVLSCNVCGILEEEEVVFVKSWFEETKKLEPEPGQGEERLLVYEETKDKKSEEREVDDGEGAFTIVDRKRAMPKKKAQNEGVDDGDNVRFTEVGQKKARQKKKIPDNLLATGDIPQNALRRPGRPTR</sequence>
<reference evidence="3" key="1">
    <citation type="journal article" date="2019" name="bioRxiv">
        <title>Genomics, evolutionary history and diagnostics of the Alternaria alternata species group including apple and Asian pear pathotypes.</title>
        <authorList>
            <person name="Armitage A.D."/>
            <person name="Cockerton H.M."/>
            <person name="Sreenivasaprasad S."/>
            <person name="Woodhall J.W."/>
            <person name="Lane C.R."/>
            <person name="Harrison R.J."/>
            <person name="Clarkson J.P."/>
        </authorList>
    </citation>
    <scope>NUCLEOTIDE SEQUENCE [LARGE SCALE GENOMIC DNA]</scope>
    <source>
        <strain evidence="3">FERA 1082</strain>
    </source>
</reference>